<keyword evidence="2" id="KW-1185">Reference proteome</keyword>
<protein>
    <recommendedName>
        <fullName evidence="3">Excreted virulence factor EspC (Type VII ESX diderm)</fullName>
    </recommendedName>
</protein>
<reference evidence="2" key="1">
    <citation type="journal article" date="2019" name="Int. J. Syst. Evol. Microbiol.">
        <title>The Global Catalogue of Microorganisms (GCM) 10K type strain sequencing project: providing services to taxonomists for standard genome sequencing and annotation.</title>
        <authorList>
            <consortium name="The Broad Institute Genomics Platform"/>
            <consortium name="The Broad Institute Genome Sequencing Center for Infectious Disease"/>
            <person name="Wu L."/>
            <person name="Ma J."/>
        </authorList>
    </citation>
    <scope>NUCLEOTIDE SEQUENCE [LARGE SCALE GENOMIC DNA]</scope>
    <source>
        <strain evidence="2">JCM 17983</strain>
    </source>
</reference>
<comment type="caution">
    <text evidence="1">The sequence shown here is derived from an EMBL/GenBank/DDBJ whole genome shotgun (WGS) entry which is preliminary data.</text>
</comment>
<gene>
    <name evidence="1" type="ORF">GCM10023203_31730</name>
</gene>
<sequence>MLACSEFLTAIAELKRAAITAWFRRKEEGEEWRSAMVEADRSGAAAESAQARLMLVIGDPSLHSAARGLAAYIDVLREAGDKADMEVRELQYETKRSAFIAGARDLLGG</sequence>
<evidence type="ECO:0000313" key="2">
    <source>
        <dbReference type="Proteomes" id="UP001500457"/>
    </source>
</evidence>
<organism evidence="1 2">
    <name type="scientific">Actinomycetospora straminea</name>
    <dbReference type="NCBI Taxonomy" id="663607"/>
    <lineage>
        <taxon>Bacteria</taxon>
        <taxon>Bacillati</taxon>
        <taxon>Actinomycetota</taxon>
        <taxon>Actinomycetes</taxon>
        <taxon>Pseudonocardiales</taxon>
        <taxon>Pseudonocardiaceae</taxon>
        <taxon>Actinomycetospora</taxon>
    </lineage>
</organism>
<dbReference type="Proteomes" id="UP001500457">
    <property type="component" value="Unassembled WGS sequence"/>
</dbReference>
<dbReference type="EMBL" id="BAABHQ010000008">
    <property type="protein sequence ID" value="GAA4878828.1"/>
    <property type="molecule type" value="Genomic_DNA"/>
</dbReference>
<evidence type="ECO:0000313" key="1">
    <source>
        <dbReference type="EMBL" id="GAA4878828.1"/>
    </source>
</evidence>
<evidence type="ECO:0008006" key="3">
    <source>
        <dbReference type="Google" id="ProtNLM"/>
    </source>
</evidence>
<accession>A0ABP9EHZ0</accession>
<proteinExistence type="predicted"/>
<name>A0ABP9EHZ0_9PSEU</name>